<evidence type="ECO:0000256" key="13">
    <source>
        <dbReference type="ARBA" id="ARBA00022837"/>
    </source>
</evidence>
<evidence type="ECO:0000256" key="6">
    <source>
        <dbReference type="ARBA" id="ARBA00022553"/>
    </source>
</evidence>
<evidence type="ECO:0000256" key="30">
    <source>
        <dbReference type="ARBA" id="ARBA00080568"/>
    </source>
</evidence>
<dbReference type="GO" id="GO:0006508">
    <property type="term" value="P:proteolysis"/>
    <property type="evidence" value="ECO:0007669"/>
    <property type="project" value="UniProtKB-KW"/>
</dbReference>
<feature type="domain" description="Transferrin receptor-like dimerisation" evidence="34">
    <location>
        <begin position="561"/>
        <end position="675"/>
    </location>
</feature>
<keyword evidence="9" id="KW-0812">Transmembrane</keyword>
<evidence type="ECO:0000256" key="11">
    <source>
        <dbReference type="ARBA" id="ARBA00022801"/>
    </source>
</evidence>
<dbReference type="EC" id="3.4.17.21" evidence="24"/>
<keyword evidence="7" id="KW-0121">Carboxypeptidase</keyword>
<name>A0A4W6F7Z4_LATCA</name>
<evidence type="ECO:0000256" key="19">
    <source>
        <dbReference type="ARBA" id="ARBA00023180"/>
    </source>
</evidence>
<evidence type="ECO:0000256" key="2">
    <source>
        <dbReference type="ARBA" id="ARBA00004401"/>
    </source>
</evidence>
<evidence type="ECO:0000256" key="3">
    <source>
        <dbReference type="ARBA" id="ARBA00005634"/>
    </source>
</evidence>
<evidence type="ECO:0000256" key="17">
    <source>
        <dbReference type="ARBA" id="ARBA00023049"/>
    </source>
</evidence>
<dbReference type="FunFam" id="1.20.930.40:FF:000001">
    <property type="entry name" value="N-acetylated-alpha-linked acidic dipeptidase 2"/>
    <property type="match status" value="1"/>
</dbReference>
<dbReference type="Pfam" id="PF04389">
    <property type="entry name" value="Peptidase_M28"/>
    <property type="match status" value="1"/>
</dbReference>
<comment type="similarity">
    <text evidence="3">Belongs to the peptidase M28 family. M28B subfamily.</text>
</comment>
<reference evidence="37" key="1">
    <citation type="submission" date="2015-09" db="EMBL/GenBank/DDBJ databases">
        <authorList>
            <person name="Sai Rama Sridatta P."/>
        </authorList>
    </citation>
    <scope>NUCLEOTIDE SEQUENCE [LARGE SCALE GENOMIC DNA]</scope>
</reference>
<dbReference type="CDD" id="cd02121">
    <property type="entry name" value="PA_GCPII_like"/>
    <property type="match status" value="1"/>
</dbReference>
<evidence type="ECO:0000256" key="22">
    <source>
        <dbReference type="ARBA" id="ARBA00054055"/>
    </source>
</evidence>
<dbReference type="SUPFAM" id="SSF53187">
    <property type="entry name" value="Zn-dependent exopeptidases"/>
    <property type="match status" value="1"/>
</dbReference>
<keyword evidence="11" id="KW-0378">Hydrolase</keyword>
<evidence type="ECO:0000256" key="18">
    <source>
        <dbReference type="ARBA" id="ARBA00023136"/>
    </source>
</evidence>
<dbReference type="SUPFAM" id="SSF52025">
    <property type="entry name" value="PA domain"/>
    <property type="match status" value="1"/>
</dbReference>
<evidence type="ECO:0000313" key="37">
    <source>
        <dbReference type="Proteomes" id="UP000314980"/>
    </source>
</evidence>
<keyword evidence="5" id="KW-1003">Cell membrane</keyword>
<evidence type="ECO:0000256" key="1">
    <source>
        <dbReference type="ARBA" id="ARBA00001947"/>
    </source>
</evidence>
<evidence type="ECO:0000256" key="32">
    <source>
        <dbReference type="ARBA" id="ARBA00082320"/>
    </source>
</evidence>
<dbReference type="CDD" id="cd08022">
    <property type="entry name" value="M28_PSMA_like"/>
    <property type="match status" value="1"/>
</dbReference>
<comment type="function">
    <text evidence="23">Has both folate hydrolase and N-acetylated-alpha-linked-acidic dipeptidase (NAALADase) activity. Has a preference for tri-alpha-glutamate peptides. In the intestine, required for the uptake of folate. In the brain, modulates excitatory neurotransmission through the hydrolysis of the neuropeptide, N-aceylaspartylglutamate (NAAG), thereby releasing glutamate.</text>
</comment>
<evidence type="ECO:0000256" key="27">
    <source>
        <dbReference type="ARBA" id="ARBA00078457"/>
    </source>
</evidence>
<dbReference type="GeneTree" id="ENSGT01030000234598"/>
<comment type="subunit">
    <text evidence="4">Homodimer.</text>
</comment>
<comment type="catalytic activity">
    <reaction evidence="21">
        <text>Release of an unsubstituted, C-terminal glutamyl residue, typically from Ac-Asp-Glu or folylpoly-gamma-glutamates.</text>
        <dbReference type="EC" id="3.4.17.21"/>
    </reaction>
</comment>
<evidence type="ECO:0000256" key="24">
    <source>
        <dbReference type="ARBA" id="ARBA00066561"/>
    </source>
</evidence>
<keyword evidence="13" id="KW-0106">Calcium</keyword>
<dbReference type="InterPro" id="IPR007484">
    <property type="entry name" value="Peptidase_M28"/>
</dbReference>
<keyword evidence="20" id="KW-0511">Multifunctional enzyme</keyword>
<dbReference type="Gene3D" id="3.50.30.30">
    <property type="match status" value="1"/>
</dbReference>
<evidence type="ECO:0000256" key="9">
    <source>
        <dbReference type="ARBA" id="ARBA00022692"/>
    </source>
</evidence>
<keyword evidence="19" id="KW-0325">Glycoprotein</keyword>
<evidence type="ECO:0000256" key="31">
    <source>
        <dbReference type="ARBA" id="ARBA00082075"/>
    </source>
</evidence>
<keyword evidence="10" id="KW-0479">Metal-binding</keyword>
<evidence type="ECO:0000256" key="29">
    <source>
        <dbReference type="ARBA" id="ARBA00080362"/>
    </source>
</evidence>
<protein>
    <recommendedName>
        <fullName evidence="25">Glutamate carboxypeptidase 2</fullName>
        <ecNumber evidence="24">3.4.17.21</ecNumber>
    </recommendedName>
    <alternativeName>
        <fullName evidence="28">Folate hydrolase 1</fullName>
    </alternativeName>
    <alternativeName>
        <fullName evidence="31">Folylpoly-gamma-glutamate carboxypeptidase</fullName>
    </alternativeName>
    <alternativeName>
        <fullName evidence="32">Glutamate carboxypeptidase II</fullName>
    </alternativeName>
    <alternativeName>
        <fullName evidence="29">Membrane glutamate carboxypeptidase</fullName>
    </alternativeName>
    <alternativeName>
        <fullName evidence="30">N-acetylated-alpha-linked acidic dipeptidase I</fullName>
    </alternativeName>
    <alternativeName>
        <fullName evidence="26">Prostate-specific membrane antigen homolog</fullName>
    </alternativeName>
    <alternativeName>
        <fullName evidence="27">Pteroylpoly-gamma-glutamate carboxypeptidase</fullName>
    </alternativeName>
</protein>
<evidence type="ECO:0000313" key="36">
    <source>
        <dbReference type="Ensembl" id="ENSLCAP00010046616.1"/>
    </source>
</evidence>
<keyword evidence="18" id="KW-0472">Membrane</keyword>
<feature type="domain" description="Peptidase M28" evidence="35">
    <location>
        <begin position="291"/>
        <end position="420"/>
    </location>
</feature>
<evidence type="ECO:0000259" key="34">
    <source>
        <dbReference type="Pfam" id="PF04253"/>
    </source>
</evidence>
<dbReference type="SUPFAM" id="SSF47672">
    <property type="entry name" value="Transferrin receptor-like dimerisation domain"/>
    <property type="match status" value="1"/>
</dbReference>
<sequence length="679" mass="76667">MVCAVGWFAKPTHPNTANIVSSKYLREFLDEMQPDQIREHLRKFTRLPHLAGTEQNLKYAEQIMKEWQEFGLDSVEMVPYDVLLSYPNKSQPNYIAIVDQLGDEVFNTSLAEPVPEGYEDISNIVPPYSAFSAQGQPEGDLVYVNYGRTEDFFQLEREMGINVTGKIVIVRYGRIFRGNKVKNAILAGAKGIIMFSDPADYWAAGVQPYPDGWNLPGGGAQRGNVLNLNGAGDPLTPGYPAKEYSYRFSLEDGVGLPKIPVHPIGFHDAVHLLKKVRMNIHTNNQVTRIYNVIGRIRGALEPDRYVILGGHRDAWVFGGIDPMSGAAVVHETVRSAGRLLSKGWRPRRTIIFASWDAEEFGLLGSTEWAEDNAKLLQERAVAYINADSAIEGMYTLRVDCTPSLHTLVYDLTKQIASPEEGEEGVSLYESWHKRDNWTNDRDAPRISKLGSGSDFEAYFIRLGIAAGRARYTKNKKTERYSSYPVYHSVYETFEIVEKFYDPTFRRLQAVAQVRGGLIFLLADSQLLPLDANQYADSLRKYAQSIMQLAQRHPEEMETYEVSFDSLFSAVENFTVAARDFHVRLQTLNRVRVMNDQLMYLERAFIDPLGLPGRPFYRHVIFAPSSHNKYAGESFPGIYDALFDIENSADPEKAWEEVKRQISIAAFTIHAAAMTLIPPA</sequence>
<evidence type="ECO:0000256" key="28">
    <source>
        <dbReference type="ARBA" id="ARBA00079527"/>
    </source>
</evidence>
<evidence type="ECO:0000256" key="4">
    <source>
        <dbReference type="ARBA" id="ARBA00011738"/>
    </source>
</evidence>
<dbReference type="GO" id="GO:0016805">
    <property type="term" value="F:dipeptidase activity"/>
    <property type="evidence" value="ECO:0007669"/>
    <property type="project" value="UniProtKB-KW"/>
</dbReference>
<dbReference type="Proteomes" id="UP000314980">
    <property type="component" value="Unassembled WGS sequence"/>
</dbReference>
<evidence type="ECO:0000259" key="35">
    <source>
        <dbReference type="Pfam" id="PF04389"/>
    </source>
</evidence>
<evidence type="ECO:0000256" key="5">
    <source>
        <dbReference type="ARBA" id="ARBA00022475"/>
    </source>
</evidence>
<dbReference type="Pfam" id="PF02225">
    <property type="entry name" value="PA"/>
    <property type="match status" value="1"/>
</dbReference>
<keyword evidence="17" id="KW-0482">Metalloprotease</keyword>
<evidence type="ECO:0000259" key="33">
    <source>
        <dbReference type="Pfam" id="PF02225"/>
    </source>
</evidence>
<dbReference type="InterPro" id="IPR003137">
    <property type="entry name" value="PA_domain"/>
</dbReference>
<dbReference type="AlphaFoldDB" id="A0A4W6F7Z4"/>
<keyword evidence="16" id="KW-0224">Dipeptidase</keyword>
<evidence type="ECO:0000256" key="23">
    <source>
        <dbReference type="ARBA" id="ARBA00056370"/>
    </source>
</evidence>
<reference evidence="36" key="3">
    <citation type="submission" date="2025-09" db="UniProtKB">
        <authorList>
            <consortium name="Ensembl"/>
        </authorList>
    </citation>
    <scope>IDENTIFICATION</scope>
</reference>
<comment type="subcellular location">
    <subcellularLocation>
        <location evidence="2">Cell membrane</location>
        <topology evidence="2">Single-pass type II membrane protein</topology>
    </subcellularLocation>
</comment>
<evidence type="ECO:0000256" key="7">
    <source>
        <dbReference type="ARBA" id="ARBA00022645"/>
    </source>
</evidence>
<dbReference type="InterPro" id="IPR007365">
    <property type="entry name" value="TFR-like_dimer_dom"/>
</dbReference>
<dbReference type="Gene3D" id="1.20.930.40">
    <property type="entry name" value="Transferrin receptor-like, dimerisation domain"/>
    <property type="match status" value="1"/>
</dbReference>
<reference evidence="36" key="2">
    <citation type="submission" date="2025-08" db="UniProtKB">
        <authorList>
            <consortium name="Ensembl"/>
        </authorList>
    </citation>
    <scope>IDENTIFICATION</scope>
</reference>
<keyword evidence="15" id="KW-1133">Transmembrane helix</keyword>
<keyword evidence="6" id="KW-0597">Phosphoprotein</keyword>
<dbReference type="Gene3D" id="3.40.630.10">
    <property type="entry name" value="Zn peptidases"/>
    <property type="match status" value="2"/>
</dbReference>
<evidence type="ECO:0000256" key="12">
    <source>
        <dbReference type="ARBA" id="ARBA00022833"/>
    </source>
</evidence>
<dbReference type="Ensembl" id="ENSLCAT00010047742.1">
    <property type="protein sequence ID" value="ENSLCAP00010046616.1"/>
    <property type="gene ID" value="ENSLCAG00010021505.1"/>
</dbReference>
<accession>A0A4W6F7Z4</accession>
<dbReference type="InterPro" id="IPR039373">
    <property type="entry name" value="Peptidase_M28B"/>
</dbReference>
<evidence type="ECO:0000256" key="21">
    <source>
        <dbReference type="ARBA" id="ARBA00052003"/>
    </source>
</evidence>
<keyword evidence="37" id="KW-1185">Reference proteome</keyword>
<dbReference type="GO" id="GO:0046872">
    <property type="term" value="F:metal ion binding"/>
    <property type="evidence" value="ECO:0007669"/>
    <property type="project" value="UniProtKB-KW"/>
</dbReference>
<evidence type="ECO:0000256" key="25">
    <source>
        <dbReference type="ARBA" id="ARBA00070473"/>
    </source>
</evidence>
<comment type="function">
    <text evidence="22">Also exhibits a dipeptidyl-peptidase IV type activity. In vitro, cleaves Gly-Pro-AMC.</text>
</comment>
<evidence type="ECO:0000256" key="15">
    <source>
        <dbReference type="ARBA" id="ARBA00022989"/>
    </source>
</evidence>
<dbReference type="GO" id="GO:0004181">
    <property type="term" value="F:metallocarboxypeptidase activity"/>
    <property type="evidence" value="ECO:0007669"/>
    <property type="project" value="UniProtKB-EC"/>
</dbReference>
<evidence type="ECO:0000256" key="26">
    <source>
        <dbReference type="ARBA" id="ARBA00075140"/>
    </source>
</evidence>
<evidence type="ECO:0000256" key="10">
    <source>
        <dbReference type="ARBA" id="ARBA00022723"/>
    </source>
</evidence>
<keyword evidence="8" id="KW-0645">Protease</keyword>
<dbReference type="PANTHER" id="PTHR10404">
    <property type="entry name" value="N-ACETYLATED-ALPHA-LINKED ACIDIC DIPEPTIDASE"/>
    <property type="match status" value="1"/>
</dbReference>
<dbReference type="PANTHER" id="PTHR10404:SF36">
    <property type="entry name" value="GLUTAMATE CARBOXYPEPTIDASE 2"/>
    <property type="match status" value="1"/>
</dbReference>
<dbReference type="Pfam" id="PF04253">
    <property type="entry name" value="TFR_dimer"/>
    <property type="match status" value="1"/>
</dbReference>
<dbReference type="GO" id="GO:0005886">
    <property type="term" value="C:plasma membrane"/>
    <property type="evidence" value="ECO:0007669"/>
    <property type="project" value="UniProtKB-SubCell"/>
</dbReference>
<gene>
    <name evidence="36" type="primary">NAALAD2</name>
</gene>
<evidence type="ECO:0000256" key="20">
    <source>
        <dbReference type="ARBA" id="ARBA00023268"/>
    </source>
</evidence>
<dbReference type="InterPro" id="IPR046450">
    <property type="entry name" value="PA_dom_sf"/>
</dbReference>
<evidence type="ECO:0000256" key="16">
    <source>
        <dbReference type="ARBA" id="ARBA00022997"/>
    </source>
</evidence>
<keyword evidence="12" id="KW-0862">Zinc</keyword>
<feature type="domain" description="PA" evidence="33">
    <location>
        <begin position="138"/>
        <end position="226"/>
    </location>
</feature>
<evidence type="ECO:0000256" key="14">
    <source>
        <dbReference type="ARBA" id="ARBA00022968"/>
    </source>
</evidence>
<comment type="cofactor">
    <cofactor evidence="1">
        <name>Zn(2+)</name>
        <dbReference type="ChEBI" id="CHEBI:29105"/>
    </cofactor>
</comment>
<organism evidence="36 37">
    <name type="scientific">Lates calcarifer</name>
    <name type="common">Barramundi</name>
    <name type="synonym">Holocentrus calcarifer</name>
    <dbReference type="NCBI Taxonomy" id="8187"/>
    <lineage>
        <taxon>Eukaryota</taxon>
        <taxon>Metazoa</taxon>
        <taxon>Chordata</taxon>
        <taxon>Craniata</taxon>
        <taxon>Vertebrata</taxon>
        <taxon>Euteleostomi</taxon>
        <taxon>Actinopterygii</taxon>
        <taxon>Neopterygii</taxon>
        <taxon>Teleostei</taxon>
        <taxon>Neoteleostei</taxon>
        <taxon>Acanthomorphata</taxon>
        <taxon>Carangaria</taxon>
        <taxon>Carangaria incertae sedis</taxon>
        <taxon>Centropomidae</taxon>
        <taxon>Lates</taxon>
    </lineage>
</organism>
<dbReference type="InterPro" id="IPR036757">
    <property type="entry name" value="TFR-like_dimer_dom_sf"/>
</dbReference>
<dbReference type="FunFam" id="3.50.30.30:FF:000002">
    <property type="entry name" value="N-acetylated-alpha-linked acidic dipeptidase 2"/>
    <property type="match status" value="1"/>
</dbReference>
<proteinExistence type="inferred from homology"/>
<dbReference type="FunFam" id="3.40.630.10:FF:000009">
    <property type="entry name" value="N-acetylated-alpha-linked acidic dipeptidase 2"/>
    <property type="match status" value="1"/>
</dbReference>
<keyword evidence="14" id="KW-0735">Signal-anchor</keyword>
<evidence type="ECO:0000256" key="8">
    <source>
        <dbReference type="ARBA" id="ARBA00022670"/>
    </source>
</evidence>